<name>A0AAP2CG04_9BACT</name>
<dbReference type="InterPro" id="IPR005583">
    <property type="entry name" value="YaaA"/>
</dbReference>
<comment type="similarity">
    <text evidence="1">Belongs to the UPF0246 family.</text>
</comment>
<evidence type="ECO:0000313" key="2">
    <source>
        <dbReference type="EMBL" id="MBS9523936.1"/>
    </source>
</evidence>
<dbReference type="RefSeq" id="WP_213944806.1">
    <property type="nucleotide sequence ID" value="NZ_JAHCMY010000003.1"/>
</dbReference>
<evidence type="ECO:0000313" key="3">
    <source>
        <dbReference type="Proteomes" id="UP001319104"/>
    </source>
</evidence>
<evidence type="ECO:0000256" key="1">
    <source>
        <dbReference type="HAMAP-Rule" id="MF_00652"/>
    </source>
</evidence>
<dbReference type="GO" id="GO:0033194">
    <property type="term" value="P:response to hydroperoxide"/>
    <property type="evidence" value="ECO:0007669"/>
    <property type="project" value="TreeGrafter"/>
</dbReference>
<keyword evidence="3" id="KW-1185">Reference proteome</keyword>
<dbReference type="AlphaFoldDB" id="A0AAP2CG04"/>
<reference evidence="2 3" key="1">
    <citation type="submission" date="2021-05" db="EMBL/GenBank/DDBJ databases">
        <authorList>
            <person name="Zhang Z.D."/>
            <person name="Osman G."/>
        </authorList>
    </citation>
    <scope>NUCLEOTIDE SEQUENCE [LARGE SCALE GENOMIC DNA]</scope>
    <source>
        <strain evidence="2 3">KCTC 32217</strain>
    </source>
</reference>
<accession>A0AAP2CG04</accession>
<dbReference type="Proteomes" id="UP001319104">
    <property type="component" value="Unassembled WGS sequence"/>
</dbReference>
<gene>
    <name evidence="2" type="primary">yaaA</name>
    <name evidence="2" type="ORF">KI659_07905</name>
</gene>
<dbReference type="GO" id="GO:0005829">
    <property type="term" value="C:cytosol"/>
    <property type="evidence" value="ECO:0007669"/>
    <property type="project" value="TreeGrafter"/>
</dbReference>
<dbReference type="Pfam" id="PF03883">
    <property type="entry name" value="H2O2_YaaD"/>
    <property type="match status" value="1"/>
</dbReference>
<organism evidence="2 3">
    <name type="scientific">Litoribacter ruber</name>
    <dbReference type="NCBI Taxonomy" id="702568"/>
    <lineage>
        <taxon>Bacteria</taxon>
        <taxon>Pseudomonadati</taxon>
        <taxon>Bacteroidota</taxon>
        <taxon>Cytophagia</taxon>
        <taxon>Cytophagales</taxon>
        <taxon>Cyclobacteriaceae</taxon>
        <taxon>Litoribacter</taxon>
    </lineage>
</organism>
<protein>
    <recommendedName>
        <fullName evidence="1">UPF0246 protein KI659_07905</fullName>
    </recommendedName>
</protein>
<dbReference type="PANTHER" id="PTHR30283:SF4">
    <property type="entry name" value="PEROXIDE STRESS RESISTANCE PROTEIN YAAA"/>
    <property type="match status" value="1"/>
</dbReference>
<dbReference type="HAMAP" id="MF_00652">
    <property type="entry name" value="UPF0246"/>
    <property type="match status" value="1"/>
</dbReference>
<comment type="caution">
    <text evidence="2">The sequence shown here is derived from an EMBL/GenBank/DDBJ whole genome shotgun (WGS) entry which is preliminary data.</text>
</comment>
<sequence length="249" mass="28837">MITIISPAKTLDLSTTEVDLATEPIFKKDIQELVGIMKTKNASDIKELMGVSENLAQLNEERYQNFKKKFTFDNSKQALLAFKGDVYQQLKVEEYGDQELKFAQDHVRILSGLYGLLRPLDLIQPYRLEMGTKLENDKGKDLYEFWGAKIAEELNKLGKETIINLASQEYFKAVDKKTLKANIISPTFKEYRDGKYKIIGIFAKKARGMMTNFIIQNQIDDPDKLKVFNDEGYEYDEKLSTEKEWVFVR</sequence>
<dbReference type="NCBIfam" id="NF002543">
    <property type="entry name" value="PRK02101.1-4"/>
    <property type="match status" value="1"/>
</dbReference>
<proteinExistence type="inferred from homology"/>
<dbReference type="NCBIfam" id="NF002542">
    <property type="entry name" value="PRK02101.1-3"/>
    <property type="match status" value="1"/>
</dbReference>
<dbReference type="EMBL" id="JAHCMY010000003">
    <property type="protein sequence ID" value="MBS9523936.1"/>
    <property type="molecule type" value="Genomic_DNA"/>
</dbReference>
<dbReference type="PANTHER" id="PTHR30283">
    <property type="entry name" value="PEROXIDE STRESS RESPONSE PROTEIN YAAA"/>
    <property type="match status" value="1"/>
</dbReference>